<proteinExistence type="predicted"/>
<dbReference type="Proteomes" id="UP000610966">
    <property type="component" value="Unassembled WGS sequence"/>
</dbReference>
<dbReference type="RefSeq" id="WP_204018427.1">
    <property type="nucleotide sequence ID" value="NZ_BOOG01000062.1"/>
</dbReference>
<dbReference type="EMBL" id="BOOG01000062">
    <property type="protein sequence ID" value="GIH72782.1"/>
    <property type="molecule type" value="Genomic_DNA"/>
</dbReference>
<dbReference type="AlphaFoldDB" id="A0A8J3W1I0"/>
<sequence>MGFFGTYRYDGSRWLEHEADQHPDLAEPWLMVSIHDSDITTVVYRPTGPGSGVAYLGVTPRTYFEDPEASAPTDPALEAAGLANWWGQAHGISSDAEIEAKKLKLAAYLAEDIDPAEIDADEDEDVDDPDDAEIFVEVKTAAFLGRLDLPLPRDLEERPGGDGRQTVWAFVGEGGRWPSAIFSTKGLAEEWISARGLTGMLTEYRVDDPVYEWAVTNGHFHPSRPEHSTADFISRFTTAYQEHEHYEDGAAG</sequence>
<evidence type="ECO:0000259" key="1">
    <source>
        <dbReference type="Pfam" id="PF24819"/>
    </source>
</evidence>
<dbReference type="Pfam" id="PF24819">
    <property type="entry name" value="DUF7710"/>
    <property type="match status" value="1"/>
</dbReference>
<accession>A0A8J3W1I0</accession>
<gene>
    <name evidence="2" type="ORF">Mth01_50350</name>
</gene>
<organism evidence="2 3">
    <name type="scientific">Sphaerimonospora thailandensis</name>
    <dbReference type="NCBI Taxonomy" id="795644"/>
    <lineage>
        <taxon>Bacteria</taxon>
        <taxon>Bacillati</taxon>
        <taxon>Actinomycetota</taxon>
        <taxon>Actinomycetes</taxon>
        <taxon>Streptosporangiales</taxon>
        <taxon>Streptosporangiaceae</taxon>
        <taxon>Sphaerimonospora</taxon>
    </lineage>
</organism>
<evidence type="ECO:0000313" key="2">
    <source>
        <dbReference type="EMBL" id="GIH72782.1"/>
    </source>
</evidence>
<comment type="caution">
    <text evidence="2">The sequence shown here is derived from an EMBL/GenBank/DDBJ whole genome shotgun (WGS) entry which is preliminary data.</text>
</comment>
<evidence type="ECO:0000313" key="3">
    <source>
        <dbReference type="Proteomes" id="UP000610966"/>
    </source>
</evidence>
<protein>
    <recommendedName>
        <fullName evidence="1">DUF7710 domain-containing protein</fullName>
    </recommendedName>
</protein>
<feature type="domain" description="DUF7710" evidence="1">
    <location>
        <begin position="167"/>
        <end position="251"/>
    </location>
</feature>
<dbReference type="InterPro" id="IPR056127">
    <property type="entry name" value="DUF7710"/>
</dbReference>
<reference evidence="2" key="1">
    <citation type="submission" date="2021-01" db="EMBL/GenBank/DDBJ databases">
        <title>Whole genome shotgun sequence of Sphaerimonospora thailandensis NBRC 107569.</title>
        <authorList>
            <person name="Komaki H."/>
            <person name="Tamura T."/>
        </authorList>
    </citation>
    <scope>NUCLEOTIDE SEQUENCE</scope>
    <source>
        <strain evidence="2">NBRC 107569</strain>
    </source>
</reference>
<keyword evidence="3" id="KW-1185">Reference proteome</keyword>
<name>A0A8J3W1I0_9ACTN</name>